<feature type="region of interest" description="Disordered" evidence="1">
    <location>
        <begin position="15"/>
        <end position="63"/>
    </location>
</feature>
<accession>A0AAV3YBT0</accession>
<dbReference type="EMBL" id="BLXT01000751">
    <property type="protein sequence ID" value="GFN79952.1"/>
    <property type="molecule type" value="Genomic_DNA"/>
</dbReference>
<keyword evidence="3" id="KW-1185">Reference proteome</keyword>
<evidence type="ECO:0000313" key="2">
    <source>
        <dbReference type="EMBL" id="GFN79952.1"/>
    </source>
</evidence>
<dbReference type="AlphaFoldDB" id="A0AAV3YBT0"/>
<organism evidence="2 3">
    <name type="scientific">Plakobranchus ocellatus</name>
    <dbReference type="NCBI Taxonomy" id="259542"/>
    <lineage>
        <taxon>Eukaryota</taxon>
        <taxon>Metazoa</taxon>
        <taxon>Spiralia</taxon>
        <taxon>Lophotrochozoa</taxon>
        <taxon>Mollusca</taxon>
        <taxon>Gastropoda</taxon>
        <taxon>Heterobranchia</taxon>
        <taxon>Euthyneura</taxon>
        <taxon>Panpulmonata</taxon>
        <taxon>Sacoglossa</taxon>
        <taxon>Placobranchoidea</taxon>
        <taxon>Plakobranchidae</taxon>
        <taxon>Plakobranchus</taxon>
    </lineage>
</organism>
<sequence length="115" mass="12355">MPRARIEPGILTFEHIATNTQPPCAKSPQQGDLRLSGPPSGQSAGDGGSNPQHRGPCRRPIPLALHAHPDRVISIACSPSDNTGRDSRSPRASWPGQRDPPSLSGSLTRRMVFLY</sequence>
<feature type="compositionally biased region" description="Polar residues" evidence="1">
    <location>
        <begin position="17"/>
        <end position="30"/>
    </location>
</feature>
<evidence type="ECO:0000256" key="1">
    <source>
        <dbReference type="SAM" id="MobiDB-lite"/>
    </source>
</evidence>
<reference evidence="2 3" key="1">
    <citation type="journal article" date="2021" name="Elife">
        <title>Chloroplast acquisition without the gene transfer in kleptoplastic sea slugs, Plakobranchus ocellatus.</title>
        <authorList>
            <person name="Maeda T."/>
            <person name="Takahashi S."/>
            <person name="Yoshida T."/>
            <person name="Shimamura S."/>
            <person name="Takaki Y."/>
            <person name="Nagai Y."/>
            <person name="Toyoda A."/>
            <person name="Suzuki Y."/>
            <person name="Arimoto A."/>
            <person name="Ishii H."/>
            <person name="Satoh N."/>
            <person name="Nishiyama T."/>
            <person name="Hasebe M."/>
            <person name="Maruyama T."/>
            <person name="Minagawa J."/>
            <person name="Obokata J."/>
            <person name="Shigenobu S."/>
        </authorList>
    </citation>
    <scope>NUCLEOTIDE SEQUENCE [LARGE SCALE GENOMIC DNA]</scope>
</reference>
<gene>
    <name evidence="2" type="ORF">PoB_000645800</name>
</gene>
<comment type="caution">
    <text evidence="2">The sequence shown here is derived from an EMBL/GenBank/DDBJ whole genome shotgun (WGS) entry which is preliminary data.</text>
</comment>
<proteinExistence type="predicted"/>
<protein>
    <submittedName>
        <fullName evidence="2">Uncharacterized protein</fullName>
    </submittedName>
</protein>
<name>A0AAV3YBT0_9GAST</name>
<feature type="region of interest" description="Disordered" evidence="1">
    <location>
        <begin position="75"/>
        <end position="109"/>
    </location>
</feature>
<evidence type="ECO:0000313" key="3">
    <source>
        <dbReference type="Proteomes" id="UP000735302"/>
    </source>
</evidence>
<dbReference type="Proteomes" id="UP000735302">
    <property type="component" value="Unassembled WGS sequence"/>
</dbReference>